<dbReference type="Proteomes" id="UP000279562">
    <property type="component" value="Unassembled WGS sequence"/>
</dbReference>
<proteinExistence type="predicted"/>
<comment type="caution">
    <text evidence="1">The sequence shown here is derived from an EMBL/GenBank/DDBJ whole genome shotgun (WGS) entry which is preliminary data.</text>
</comment>
<evidence type="ECO:0000313" key="1">
    <source>
        <dbReference type="EMBL" id="RRD87201.1"/>
    </source>
</evidence>
<gene>
    <name evidence="1" type="ORF">EII33_13460</name>
</gene>
<reference evidence="1 2" key="1">
    <citation type="submission" date="2018-11" db="EMBL/GenBank/DDBJ databases">
        <title>Genomes From Bacteria Associated with the Canine Oral Cavity: a Test Case for Automated Genome-Based Taxonomic Assignment.</title>
        <authorList>
            <person name="Coil D.A."/>
            <person name="Jospin G."/>
            <person name="Darling A.E."/>
            <person name="Wallis C."/>
            <person name="Davis I.J."/>
            <person name="Harris S."/>
            <person name="Eisen J.A."/>
            <person name="Holcombe L.J."/>
            <person name="O'Flynn C."/>
        </authorList>
    </citation>
    <scope>NUCLEOTIDE SEQUENCE [LARGE SCALE GENOMIC DNA]</scope>
    <source>
        <strain evidence="1 2">OH1047_COT-310</strain>
    </source>
</reference>
<dbReference type="AlphaFoldDB" id="A0A3P1ZVK9"/>
<dbReference type="EMBL" id="RQYF01000112">
    <property type="protein sequence ID" value="RRD87201.1"/>
    <property type="molecule type" value="Genomic_DNA"/>
</dbReference>
<organism evidence="1 2">
    <name type="scientific">Prevotella heparinolytica</name>
    <dbReference type="NCBI Taxonomy" id="28113"/>
    <lineage>
        <taxon>Bacteria</taxon>
        <taxon>Pseudomonadati</taxon>
        <taxon>Bacteroidota</taxon>
        <taxon>Bacteroidia</taxon>
        <taxon>Bacteroidales</taxon>
        <taxon>Bacteroidaceae</taxon>
        <taxon>Bacteroides</taxon>
    </lineage>
</organism>
<sequence>ETTVRNWESWNYIAFMVILLRKCLRKRKV</sequence>
<protein>
    <submittedName>
        <fullName evidence="1">IS5/IS1182 family transposase</fullName>
    </submittedName>
</protein>
<feature type="non-terminal residue" evidence="1">
    <location>
        <position position="1"/>
    </location>
</feature>
<keyword evidence="2" id="KW-1185">Reference proteome</keyword>
<accession>A0A3P1ZVK9</accession>
<evidence type="ECO:0000313" key="2">
    <source>
        <dbReference type="Proteomes" id="UP000279562"/>
    </source>
</evidence>
<name>A0A3P1ZVK9_9BACE</name>